<sequence>IIIATLAESYDIKSRLIHNAVQLSLQLDLSLIITSELTSYFGTFNSILIYDSLLRPRYITNK</sequence>
<feature type="non-terminal residue" evidence="1">
    <location>
        <position position="1"/>
    </location>
</feature>
<organism evidence="1 2">
    <name type="scientific">Diploptera punctata</name>
    <name type="common">Pacific beetle cockroach</name>
    <dbReference type="NCBI Taxonomy" id="6984"/>
    <lineage>
        <taxon>Eukaryota</taxon>
        <taxon>Metazoa</taxon>
        <taxon>Ecdysozoa</taxon>
        <taxon>Arthropoda</taxon>
        <taxon>Hexapoda</taxon>
        <taxon>Insecta</taxon>
        <taxon>Pterygota</taxon>
        <taxon>Neoptera</taxon>
        <taxon>Polyneoptera</taxon>
        <taxon>Dictyoptera</taxon>
        <taxon>Blattodea</taxon>
        <taxon>Blaberoidea</taxon>
        <taxon>Blaberidae</taxon>
        <taxon>Diplopterinae</taxon>
        <taxon>Diploptera</taxon>
    </lineage>
</organism>
<evidence type="ECO:0000313" key="2">
    <source>
        <dbReference type="Proteomes" id="UP001233999"/>
    </source>
</evidence>
<reference evidence="1" key="2">
    <citation type="submission" date="2023-05" db="EMBL/GenBank/DDBJ databases">
        <authorList>
            <person name="Fouks B."/>
        </authorList>
    </citation>
    <scope>NUCLEOTIDE SEQUENCE</scope>
    <source>
        <strain evidence="1">Stay&amp;Tobe</strain>
        <tissue evidence="1">Testes</tissue>
    </source>
</reference>
<protein>
    <submittedName>
        <fullName evidence="1">Uncharacterized protein</fullName>
    </submittedName>
</protein>
<proteinExistence type="predicted"/>
<evidence type="ECO:0000313" key="1">
    <source>
        <dbReference type="EMBL" id="KAJ9578134.1"/>
    </source>
</evidence>
<dbReference type="EMBL" id="JASPKZ010008962">
    <property type="protein sequence ID" value="KAJ9578134.1"/>
    <property type="molecule type" value="Genomic_DNA"/>
</dbReference>
<dbReference type="AlphaFoldDB" id="A0AAD7ZCH4"/>
<keyword evidence="2" id="KW-1185">Reference proteome</keyword>
<dbReference type="Proteomes" id="UP001233999">
    <property type="component" value="Unassembled WGS sequence"/>
</dbReference>
<gene>
    <name evidence="1" type="ORF">L9F63_025006</name>
</gene>
<accession>A0AAD7ZCH4</accession>
<name>A0AAD7ZCH4_DIPPU</name>
<comment type="caution">
    <text evidence="1">The sequence shown here is derived from an EMBL/GenBank/DDBJ whole genome shotgun (WGS) entry which is preliminary data.</text>
</comment>
<reference evidence="1" key="1">
    <citation type="journal article" date="2023" name="IScience">
        <title>Live-bearing cockroach genome reveals convergent evolutionary mechanisms linked to viviparity in insects and beyond.</title>
        <authorList>
            <person name="Fouks B."/>
            <person name="Harrison M.C."/>
            <person name="Mikhailova A.A."/>
            <person name="Marchal E."/>
            <person name="English S."/>
            <person name="Carruthers M."/>
            <person name="Jennings E.C."/>
            <person name="Chiamaka E.L."/>
            <person name="Frigard R.A."/>
            <person name="Pippel M."/>
            <person name="Attardo G.M."/>
            <person name="Benoit J.B."/>
            <person name="Bornberg-Bauer E."/>
            <person name="Tobe S.S."/>
        </authorList>
    </citation>
    <scope>NUCLEOTIDE SEQUENCE</scope>
    <source>
        <strain evidence="1">Stay&amp;Tobe</strain>
    </source>
</reference>
<feature type="non-terminal residue" evidence="1">
    <location>
        <position position="62"/>
    </location>
</feature>